<dbReference type="KEGG" id="mff:MFFC18_49310"/>
<dbReference type="SUPFAM" id="SSF53383">
    <property type="entry name" value="PLP-dependent transferases"/>
    <property type="match status" value="1"/>
</dbReference>
<feature type="binding site" evidence="4">
    <location>
        <position position="243"/>
    </location>
    <ligand>
        <name>pyridoxal 5'-phosphate</name>
        <dbReference type="ChEBI" id="CHEBI:597326"/>
    </ligand>
</feature>
<organism evidence="7 8">
    <name type="scientific">Mariniblastus fucicola</name>
    <dbReference type="NCBI Taxonomy" id="980251"/>
    <lineage>
        <taxon>Bacteria</taxon>
        <taxon>Pseudomonadati</taxon>
        <taxon>Planctomycetota</taxon>
        <taxon>Planctomycetia</taxon>
        <taxon>Pirellulales</taxon>
        <taxon>Pirellulaceae</taxon>
        <taxon>Mariniblastus</taxon>
    </lineage>
</organism>
<feature type="binding site" evidence="4">
    <location>
        <position position="105"/>
    </location>
    <ligand>
        <name>pyridoxal 5'-phosphate</name>
        <dbReference type="ChEBI" id="CHEBI:597326"/>
    </ligand>
</feature>
<dbReference type="GO" id="GO:0005737">
    <property type="term" value="C:cytoplasm"/>
    <property type="evidence" value="ECO:0007669"/>
    <property type="project" value="UniProtKB-UniRule"/>
</dbReference>
<dbReference type="Pfam" id="PF22580">
    <property type="entry name" value="KYNU_C"/>
    <property type="match status" value="1"/>
</dbReference>
<dbReference type="HAMAP" id="MF_01970">
    <property type="entry name" value="Kynureninase"/>
    <property type="match status" value="1"/>
</dbReference>
<feature type="binding site" evidence="4">
    <location>
        <position position="106"/>
    </location>
    <ligand>
        <name>pyridoxal 5'-phosphate</name>
        <dbReference type="ChEBI" id="CHEBI:597326"/>
    </ligand>
</feature>
<dbReference type="UniPathway" id="UPA00334">
    <property type="reaction ID" value="UER00455"/>
</dbReference>
<dbReference type="GO" id="GO:0009435">
    <property type="term" value="P:NAD+ biosynthetic process"/>
    <property type="evidence" value="ECO:0007669"/>
    <property type="project" value="UniProtKB-UniRule"/>
</dbReference>
<keyword evidence="3 4" id="KW-0663">Pyridoxal phosphate</keyword>
<evidence type="ECO:0000256" key="4">
    <source>
        <dbReference type="HAMAP-Rule" id="MF_01970"/>
    </source>
</evidence>
<feature type="binding site" evidence="4">
    <location>
        <position position="218"/>
    </location>
    <ligand>
        <name>pyridoxal 5'-phosphate</name>
        <dbReference type="ChEBI" id="CHEBI:597326"/>
    </ligand>
</feature>
<name>A0A5B9PF29_9BACT</name>
<comment type="pathway">
    <text evidence="4 6">Cofactor biosynthesis; NAD(+) biosynthesis; quinolinate from L-kynurenine: step 2/3.</text>
</comment>
<dbReference type="FunFam" id="3.40.640.10:FF:000031">
    <property type="entry name" value="Kynureninase"/>
    <property type="match status" value="1"/>
</dbReference>
<evidence type="ECO:0000313" key="8">
    <source>
        <dbReference type="Proteomes" id="UP000322214"/>
    </source>
</evidence>
<dbReference type="GO" id="GO:0030170">
    <property type="term" value="F:pyridoxal phosphate binding"/>
    <property type="evidence" value="ECO:0007669"/>
    <property type="project" value="UniProtKB-UniRule"/>
</dbReference>
<dbReference type="PANTHER" id="PTHR14084">
    <property type="entry name" value="KYNURENINASE"/>
    <property type="match status" value="1"/>
</dbReference>
<keyword evidence="2 4" id="KW-0378">Hydrolase</keyword>
<dbReference type="GO" id="GO:0019441">
    <property type="term" value="P:L-tryptophan catabolic process to kynurenine"/>
    <property type="evidence" value="ECO:0007669"/>
    <property type="project" value="TreeGrafter"/>
</dbReference>
<comment type="cofactor">
    <cofactor evidence="4 6">
        <name>pyridoxal 5'-phosphate</name>
        <dbReference type="ChEBI" id="CHEBI:597326"/>
    </cofactor>
</comment>
<gene>
    <name evidence="4 7" type="primary">kynU</name>
    <name evidence="7" type="ORF">MFFC18_49310</name>
</gene>
<dbReference type="EC" id="3.7.1.3" evidence="4 5"/>
<dbReference type="PIRSF" id="PIRSF038800">
    <property type="entry name" value="KYNU"/>
    <property type="match status" value="1"/>
</dbReference>
<feature type="binding site" evidence="4">
    <location>
        <position position="274"/>
    </location>
    <ligand>
        <name>pyridoxal 5'-phosphate</name>
        <dbReference type="ChEBI" id="CHEBI:597326"/>
    </ligand>
</feature>
<dbReference type="InterPro" id="IPR010111">
    <property type="entry name" value="Kynureninase"/>
</dbReference>
<feature type="binding site" evidence="4">
    <location>
        <begin position="133"/>
        <end position="136"/>
    </location>
    <ligand>
        <name>pyridoxal 5'-phosphate</name>
        <dbReference type="ChEBI" id="CHEBI:597326"/>
    </ligand>
</feature>
<reference evidence="7 8" key="1">
    <citation type="submission" date="2019-08" db="EMBL/GenBank/DDBJ databases">
        <title>Deep-cultivation of Planctomycetes and their phenomic and genomic characterization uncovers novel biology.</title>
        <authorList>
            <person name="Wiegand S."/>
            <person name="Jogler M."/>
            <person name="Boedeker C."/>
            <person name="Pinto D."/>
            <person name="Vollmers J."/>
            <person name="Rivas-Marin E."/>
            <person name="Kohn T."/>
            <person name="Peeters S.H."/>
            <person name="Heuer A."/>
            <person name="Rast P."/>
            <person name="Oberbeckmann S."/>
            <person name="Bunk B."/>
            <person name="Jeske O."/>
            <person name="Meyerdierks A."/>
            <person name="Storesund J.E."/>
            <person name="Kallscheuer N."/>
            <person name="Luecker S."/>
            <person name="Lage O.M."/>
            <person name="Pohl T."/>
            <person name="Merkel B.J."/>
            <person name="Hornburger P."/>
            <person name="Mueller R.-W."/>
            <person name="Bruemmer F."/>
            <person name="Labrenz M."/>
            <person name="Spormann A.M."/>
            <person name="Op den Camp H."/>
            <person name="Overmann J."/>
            <person name="Amann R."/>
            <person name="Jetten M.S.M."/>
            <person name="Mascher T."/>
            <person name="Medema M.H."/>
            <person name="Devos D.P."/>
            <person name="Kaster A.-K."/>
            <person name="Ovreas L."/>
            <person name="Rohde M."/>
            <person name="Galperin M.Y."/>
            <person name="Jogler C."/>
        </authorList>
    </citation>
    <scope>NUCLEOTIDE SEQUENCE [LARGE SCALE GENOMIC DNA]</scope>
    <source>
        <strain evidence="7 8">FC18</strain>
    </source>
</reference>
<dbReference type="OrthoDB" id="9812626at2"/>
<dbReference type="UniPathway" id="UPA00253">
    <property type="reaction ID" value="UER00329"/>
</dbReference>
<dbReference type="PANTHER" id="PTHR14084:SF0">
    <property type="entry name" value="KYNURENINASE"/>
    <property type="match status" value="1"/>
</dbReference>
<evidence type="ECO:0000256" key="6">
    <source>
        <dbReference type="PIRNR" id="PIRNR038800"/>
    </source>
</evidence>
<dbReference type="RefSeq" id="WP_075082732.1">
    <property type="nucleotide sequence ID" value="NZ_CP042912.1"/>
</dbReference>
<feature type="binding site" evidence="4">
    <location>
        <position position="302"/>
    </location>
    <ligand>
        <name>pyridoxal 5'-phosphate</name>
        <dbReference type="ChEBI" id="CHEBI:597326"/>
    </ligand>
</feature>
<feature type="modified residue" description="N6-(pyridoxal phosphate)lysine" evidence="4">
    <location>
        <position position="244"/>
    </location>
</feature>
<dbReference type="InterPro" id="IPR015424">
    <property type="entry name" value="PyrdxlP-dep_Trfase"/>
</dbReference>
<comment type="pathway">
    <text evidence="4 6">Amino-acid degradation; L-kynurenine degradation; L-alanine and anthranilate from L-kynurenine: step 1/1.</text>
</comment>
<dbReference type="GO" id="GO:0019805">
    <property type="term" value="P:quinolinate biosynthetic process"/>
    <property type="evidence" value="ECO:0007669"/>
    <property type="project" value="UniProtKB-UniRule"/>
</dbReference>
<evidence type="ECO:0000256" key="2">
    <source>
        <dbReference type="ARBA" id="ARBA00022801"/>
    </source>
</evidence>
<dbReference type="Gene3D" id="3.90.1150.10">
    <property type="entry name" value="Aspartate Aminotransferase, domain 1"/>
    <property type="match status" value="1"/>
</dbReference>
<comment type="catalytic activity">
    <reaction evidence="4 6">
        <text>L-kynurenine + H2O = anthranilate + L-alanine + H(+)</text>
        <dbReference type="Rhea" id="RHEA:16813"/>
        <dbReference type="ChEBI" id="CHEBI:15377"/>
        <dbReference type="ChEBI" id="CHEBI:15378"/>
        <dbReference type="ChEBI" id="CHEBI:16567"/>
        <dbReference type="ChEBI" id="CHEBI:57959"/>
        <dbReference type="ChEBI" id="CHEBI:57972"/>
        <dbReference type="EC" id="3.7.1.3"/>
    </reaction>
</comment>
<dbReference type="InterPro" id="IPR015421">
    <property type="entry name" value="PyrdxlP-dep_Trfase_major"/>
</dbReference>
<dbReference type="GO" id="GO:0030429">
    <property type="term" value="F:kynureninase activity"/>
    <property type="evidence" value="ECO:0007669"/>
    <property type="project" value="UniProtKB-UniRule"/>
</dbReference>
<keyword evidence="1 4" id="KW-0662">Pyridine nucleotide biosynthesis</keyword>
<keyword evidence="8" id="KW-1185">Reference proteome</keyword>
<dbReference type="Gene3D" id="3.40.640.10">
    <property type="entry name" value="Type I PLP-dependent aspartate aminotransferase-like (Major domain)"/>
    <property type="match status" value="1"/>
</dbReference>
<dbReference type="InterPro" id="IPR015422">
    <property type="entry name" value="PyrdxlP-dep_Trfase_small"/>
</dbReference>
<feature type="binding site" evidence="4">
    <location>
        <position position="221"/>
    </location>
    <ligand>
        <name>pyridoxal 5'-phosphate</name>
        <dbReference type="ChEBI" id="CHEBI:597326"/>
    </ligand>
</feature>
<protein>
    <recommendedName>
        <fullName evidence="4 5">Kynureninase</fullName>
        <ecNumber evidence="4 5">3.7.1.3</ecNumber>
    </recommendedName>
    <alternativeName>
        <fullName evidence="4">L-kynurenine hydrolase</fullName>
    </alternativeName>
</protein>
<comment type="subunit">
    <text evidence="4 6">Homodimer.</text>
</comment>
<dbReference type="NCBIfam" id="TIGR01814">
    <property type="entry name" value="kynureninase"/>
    <property type="match status" value="1"/>
</dbReference>
<comment type="similarity">
    <text evidence="4 6">Belongs to the kynureninase family.</text>
</comment>
<dbReference type="STRING" id="980251.GCA_001642875_04934"/>
<accession>A0A5B9PF29</accession>
<evidence type="ECO:0000256" key="5">
    <source>
        <dbReference type="NCBIfam" id="TIGR01814"/>
    </source>
</evidence>
<dbReference type="GO" id="GO:0043420">
    <property type="term" value="P:anthranilate metabolic process"/>
    <property type="evidence" value="ECO:0007669"/>
    <property type="project" value="TreeGrafter"/>
</dbReference>
<sequence>MTIDTSTEHALALDAADPLASFRDRFWIPESDGKQQLYLVGNSLGLQPKNVASIVTEELEKWQRLGVRGHFESDRPWLPFHEFLTPMMARIVGAQDTEVVVMNTLTVNLHLMMTTFYRPTKTRHKILIESHAFPSDYQAVESQIKLHGFEPRDSIVTAKHGAETELLSEDAICDLIEQNRDSLALVLLPGVQYYTGQLLDMKRITAVAHRYNVSVGFDLAHAVGNVPLALHGWDVDFAVWCNYKYLNSGPGAVGGCFVHERHATDKSMPRMAGWWGHDKSTRFQMENRFDPIPTAEGWQLSNPPILSLAAILASLQVFDDAGGISPLREKSIRLTGYFEALLNEELGDRVNIITPRTPHQRGCQLSIEIATGDVPGKRIHQQLEAAGTDTDWREPNVIRAAPVPLYNSFEDVHRFVATLKGIVS</sequence>
<evidence type="ECO:0000256" key="1">
    <source>
        <dbReference type="ARBA" id="ARBA00022642"/>
    </source>
</evidence>
<evidence type="ECO:0000313" key="7">
    <source>
        <dbReference type="EMBL" id="QEG25008.1"/>
    </source>
</evidence>
<evidence type="ECO:0000256" key="3">
    <source>
        <dbReference type="ARBA" id="ARBA00022898"/>
    </source>
</evidence>
<comment type="caution">
    <text evidence="4">Lacks conserved residue(s) required for the propagation of feature annotation.</text>
</comment>
<comment type="catalytic activity">
    <reaction evidence="6">
        <text>3-hydroxy-L-kynurenine + H2O = 3-hydroxyanthranilate + L-alanine + H(+)</text>
        <dbReference type="Rhea" id="RHEA:25143"/>
        <dbReference type="ChEBI" id="CHEBI:15377"/>
        <dbReference type="ChEBI" id="CHEBI:15378"/>
        <dbReference type="ChEBI" id="CHEBI:36559"/>
        <dbReference type="ChEBI" id="CHEBI:57972"/>
        <dbReference type="ChEBI" id="CHEBI:58125"/>
        <dbReference type="EC" id="3.7.1.3"/>
    </reaction>
</comment>
<proteinExistence type="inferred from homology"/>
<dbReference type="Proteomes" id="UP000322214">
    <property type="component" value="Chromosome"/>
</dbReference>
<dbReference type="AlphaFoldDB" id="A0A5B9PF29"/>
<dbReference type="GO" id="GO:0097053">
    <property type="term" value="P:L-kynurenine catabolic process"/>
    <property type="evidence" value="ECO:0007669"/>
    <property type="project" value="UniProtKB-UniRule"/>
</dbReference>
<comment type="function">
    <text evidence="4 6">Catalyzes the cleavage of L-kynurenine (L-Kyn) and L-3-hydroxykynurenine (L-3OHKyn) into anthranilic acid (AA) and 3-hydroxyanthranilic acid (3-OHAA), respectively.</text>
</comment>
<dbReference type="EMBL" id="CP042912">
    <property type="protein sequence ID" value="QEG25008.1"/>
    <property type="molecule type" value="Genomic_DNA"/>
</dbReference>